<dbReference type="InterPro" id="IPR011010">
    <property type="entry name" value="DNA_brk_join_enz"/>
</dbReference>
<gene>
    <name evidence="5" type="ORF">COB67_13800</name>
</gene>
<reference evidence="6" key="1">
    <citation type="submission" date="2017-08" db="EMBL/GenBank/DDBJ databases">
        <title>A dynamic microbial community with high functional redundancy inhabits the cold, oxic subseafloor aquifer.</title>
        <authorList>
            <person name="Tully B.J."/>
            <person name="Wheat C.G."/>
            <person name="Glazer B.T."/>
            <person name="Huber J.A."/>
        </authorList>
    </citation>
    <scope>NUCLEOTIDE SEQUENCE [LARGE SCALE GENOMIC DNA]</scope>
</reference>
<evidence type="ECO:0000256" key="1">
    <source>
        <dbReference type="ARBA" id="ARBA00008857"/>
    </source>
</evidence>
<evidence type="ECO:0000256" key="3">
    <source>
        <dbReference type="ARBA" id="ARBA00023172"/>
    </source>
</evidence>
<protein>
    <recommendedName>
        <fullName evidence="4">Tyr recombinase domain-containing protein</fullName>
    </recommendedName>
</protein>
<dbReference type="Gene3D" id="1.10.150.130">
    <property type="match status" value="1"/>
</dbReference>
<dbReference type="PROSITE" id="PS51898">
    <property type="entry name" value="TYR_RECOMBINASE"/>
    <property type="match status" value="1"/>
</dbReference>
<evidence type="ECO:0000256" key="2">
    <source>
        <dbReference type="ARBA" id="ARBA00023125"/>
    </source>
</evidence>
<evidence type="ECO:0000313" key="6">
    <source>
        <dbReference type="Proteomes" id="UP000218113"/>
    </source>
</evidence>
<evidence type="ECO:0000313" key="5">
    <source>
        <dbReference type="EMBL" id="PCI21817.1"/>
    </source>
</evidence>
<proteinExistence type="inferred from homology"/>
<dbReference type="InterPro" id="IPR010998">
    <property type="entry name" value="Integrase_recombinase_N"/>
</dbReference>
<comment type="similarity">
    <text evidence="1">Belongs to the 'phage' integrase family.</text>
</comment>
<dbReference type="Proteomes" id="UP000218113">
    <property type="component" value="Unassembled WGS sequence"/>
</dbReference>
<dbReference type="GO" id="GO:0006310">
    <property type="term" value="P:DNA recombination"/>
    <property type="evidence" value="ECO:0007669"/>
    <property type="project" value="UniProtKB-KW"/>
</dbReference>
<dbReference type="GO" id="GO:0015074">
    <property type="term" value="P:DNA integration"/>
    <property type="evidence" value="ECO:0007669"/>
    <property type="project" value="InterPro"/>
</dbReference>
<dbReference type="AlphaFoldDB" id="A0A2A4SM38"/>
<evidence type="ECO:0000259" key="4">
    <source>
        <dbReference type="PROSITE" id="PS51898"/>
    </source>
</evidence>
<dbReference type="PANTHER" id="PTHR30349">
    <property type="entry name" value="PHAGE INTEGRASE-RELATED"/>
    <property type="match status" value="1"/>
</dbReference>
<dbReference type="InterPro" id="IPR002104">
    <property type="entry name" value="Integrase_catalytic"/>
</dbReference>
<dbReference type="InterPro" id="IPR013762">
    <property type="entry name" value="Integrase-like_cat_sf"/>
</dbReference>
<accession>A0A2A4SM38</accession>
<dbReference type="InterPro" id="IPR050090">
    <property type="entry name" value="Tyrosine_recombinase_XerCD"/>
</dbReference>
<dbReference type="SUPFAM" id="SSF56349">
    <property type="entry name" value="DNA breaking-rejoining enzymes"/>
    <property type="match status" value="1"/>
</dbReference>
<dbReference type="EMBL" id="NVSR01000173">
    <property type="protein sequence ID" value="PCI21817.1"/>
    <property type="molecule type" value="Genomic_DNA"/>
</dbReference>
<keyword evidence="3" id="KW-0233">DNA recombination</keyword>
<feature type="domain" description="Tyr recombinase" evidence="4">
    <location>
        <begin position="123"/>
        <end position="298"/>
    </location>
</feature>
<organism evidence="5 6">
    <name type="scientific">SAR324 cluster bacterium</name>
    <dbReference type="NCBI Taxonomy" id="2024889"/>
    <lineage>
        <taxon>Bacteria</taxon>
        <taxon>Deltaproteobacteria</taxon>
        <taxon>SAR324 cluster</taxon>
    </lineage>
</organism>
<sequence>MKKQAINLSTSYTNLVEEMERYAQAMGYKEGTKKAIKWGLVSFFKWLESKDIYRIEKVNRGTIKRYHEYLKTRPNKMGSGGLGSSMIVEYLWTVRMLFKYQEQCEKIKKNPMSGYPLPKVEYQKRIILSRSEMEQLYEACEEIKERIILHLYYGLGLRRSEGVALNIKDIDFKNGWLYVLEGKGGKSRNVPLAKAIQTDFKAYLLGEKRRLKSSALLLNKQQNRLQGYSALKMLRKLLKRANLNEKIDLHCLRHSIATHLIKEGMPVEQVRIFLGHDHLETTQKYIHYEPTEVFKSKL</sequence>
<comment type="caution">
    <text evidence="5">The sequence shown here is derived from an EMBL/GenBank/DDBJ whole genome shotgun (WGS) entry which is preliminary data.</text>
</comment>
<dbReference type="GO" id="GO:0003677">
    <property type="term" value="F:DNA binding"/>
    <property type="evidence" value="ECO:0007669"/>
    <property type="project" value="UniProtKB-KW"/>
</dbReference>
<dbReference type="PANTHER" id="PTHR30349:SF41">
    <property type="entry name" value="INTEGRASE_RECOMBINASE PROTEIN MJ0367-RELATED"/>
    <property type="match status" value="1"/>
</dbReference>
<dbReference type="Pfam" id="PF00589">
    <property type="entry name" value="Phage_integrase"/>
    <property type="match status" value="1"/>
</dbReference>
<name>A0A2A4SM38_9DELT</name>
<keyword evidence="2" id="KW-0238">DNA-binding</keyword>
<dbReference type="Gene3D" id="1.10.443.10">
    <property type="entry name" value="Intergrase catalytic core"/>
    <property type="match status" value="1"/>
</dbReference>